<dbReference type="AlphaFoldDB" id="A0A382EJI5"/>
<dbReference type="SUPFAM" id="SSF50346">
    <property type="entry name" value="PRC-barrel domain"/>
    <property type="match status" value="1"/>
</dbReference>
<dbReference type="InterPro" id="IPR036976">
    <property type="entry name" value="RimM_N_sf"/>
</dbReference>
<dbReference type="GO" id="GO:0043022">
    <property type="term" value="F:ribosome binding"/>
    <property type="evidence" value="ECO:0007669"/>
    <property type="project" value="InterPro"/>
</dbReference>
<organism evidence="7">
    <name type="scientific">marine metagenome</name>
    <dbReference type="NCBI Taxonomy" id="408172"/>
    <lineage>
        <taxon>unclassified sequences</taxon>
        <taxon>metagenomes</taxon>
        <taxon>ecological metagenomes</taxon>
    </lineage>
</organism>
<dbReference type="InterPro" id="IPR011961">
    <property type="entry name" value="RimM"/>
</dbReference>
<dbReference type="GO" id="GO:0006364">
    <property type="term" value="P:rRNA processing"/>
    <property type="evidence" value="ECO:0007669"/>
    <property type="project" value="UniProtKB-KW"/>
</dbReference>
<evidence type="ECO:0000256" key="3">
    <source>
        <dbReference type="ARBA" id="ARBA00022552"/>
    </source>
</evidence>
<keyword evidence="4" id="KW-0143">Chaperone</keyword>
<accession>A0A382EJI5</accession>
<dbReference type="HAMAP" id="MF_00014">
    <property type="entry name" value="Ribosome_mat_RimM"/>
    <property type="match status" value="1"/>
</dbReference>
<dbReference type="InterPro" id="IPR002676">
    <property type="entry name" value="RimM_N"/>
</dbReference>
<dbReference type="EMBL" id="UINC01044751">
    <property type="protein sequence ID" value="SVB50625.1"/>
    <property type="molecule type" value="Genomic_DNA"/>
</dbReference>
<dbReference type="GO" id="GO:0005840">
    <property type="term" value="C:ribosome"/>
    <property type="evidence" value="ECO:0007669"/>
    <property type="project" value="InterPro"/>
</dbReference>
<dbReference type="Gene3D" id="2.40.30.60">
    <property type="entry name" value="RimM"/>
    <property type="match status" value="1"/>
</dbReference>
<protein>
    <recommendedName>
        <fullName evidence="8">Ribosome maturation factor RimM</fullName>
    </recommendedName>
</protein>
<sequence length="168" mass="18778">MCDGNQIDSHLVVVGEVVGFWKLDGHIKIKPLTSNPHRFDVGNSVILGDTKFEIISAITNKNNLIYAKFAGTSKRSDVEYLYGKHIYVDIEQTNKLSEGTYYYFELLGLKVSTENHVVLGNIVEILKSPANDVYVVRNESGQETLIPAVKGTVLDVDIESNKMLVKYI</sequence>
<keyword evidence="2" id="KW-0690">Ribosome biogenesis</keyword>
<evidence type="ECO:0000259" key="5">
    <source>
        <dbReference type="Pfam" id="PF01782"/>
    </source>
</evidence>
<feature type="domain" description="Ribosome maturation factor RimM PRC barrel" evidence="6">
    <location>
        <begin position="104"/>
        <end position="165"/>
    </location>
</feature>
<keyword evidence="1" id="KW-0963">Cytoplasm</keyword>
<evidence type="ECO:0000256" key="2">
    <source>
        <dbReference type="ARBA" id="ARBA00022517"/>
    </source>
</evidence>
<dbReference type="InterPro" id="IPR011033">
    <property type="entry name" value="PRC_barrel-like_sf"/>
</dbReference>
<reference evidence="7" key="1">
    <citation type="submission" date="2018-05" db="EMBL/GenBank/DDBJ databases">
        <authorList>
            <person name="Lanie J.A."/>
            <person name="Ng W.-L."/>
            <person name="Kazmierczak K.M."/>
            <person name="Andrzejewski T.M."/>
            <person name="Davidsen T.M."/>
            <person name="Wayne K.J."/>
            <person name="Tettelin H."/>
            <person name="Glass J.I."/>
            <person name="Rusch D."/>
            <person name="Podicherti R."/>
            <person name="Tsui H.-C.T."/>
            <person name="Winkler M.E."/>
        </authorList>
    </citation>
    <scope>NUCLEOTIDE SEQUENCE</scope>
</reference>
<name>A0A382EJI5_9ZZZZ</name>
<dbReference type="InterPro" id="IPR056792">
    <property type="entry name" value="PRC_RimM"/>
</dbReference>
<feature type="domain" description="RimM N-terminal" evidence="5">
    <location>
        <begin position="13"/>
        <end position="91"/>
    </location>
</feature>
<dbReference type="PANTHER" id="PTHR33692">
    <property type="entry name" value="RIBOSOME MATURATION FACTOR RIMM"/>
    <property type="match status" value="1"/>
</dbReference>
<evidence type="ECO:0008006" key="8">
    <source>
        <dbReference type="Google" id="ProtNLM"/>
    </source>
</evidence>
<dbReference type="SUPFAM" id="SSF50447">
    <property type="entry name" value="Translation proteins"/>
    <property type="match status" value="1"/>
</dbReference>
<evidence type="ECO:0000313" key="7">
    <source>
        <dbReference type="EMBL" id="SVB50625.1"/>
    </source>
</evidence>
<dbReference type="Gene3D" id="2.30.30.240">
    <property type="entry name" value="PRC-barrel domain"/>
    <property type="match status" value="1"/>
</dbReference>
<dbReference type="NCBIfam" id="TIGR02273">
    <property type="entry name" value="16S_RimM"/>
    <property type="match status" value="1"/>
</dbReference>
<dbReference type="InterPro" id="IPR009000">
    <property type="entry name" value="Transl_B-barrel_sf"/>
</dbReference>
<keyword evidence="3" id="KW-0698">rRNA processing</keyword>
<dbReference type="Pfam" id="PF24986">
    <property type="entry name" value="PRC_RimM"/>
    <property type="match status" value="1"/>
</dbReference>
<gene>
    <name evidence="7" type="ORF">METZ01_LOCUS203479</name>
</gene>
<proteinExistence type="inferred from homology"/>
<evidence type="ECO:0000259" key="6">
    <source>
        <dbReference type="Pfam" id="PF24986"/>
    </source>
</evidence>
<dbReference type="PANTHER" id="PTHR33692:SF1">
    <property type="entry name" value="RIBOSOME MATURATION FACTOR RIMM"/>
    <property type="match status" value="1"/>
</dbReference>
<dbReference type="Pfam" id="PF01782">
    <property type="entry name" value="RimM"/>
    <property type="match status" value="1"/>
</dbReference>
<evidence type="ECO:0000256" key="1">
    <source>
        <dbReference type="ARBA" id="ARBA00022490"/>
    </source>
</evidence>
<evidence type="ECO:0000256" key="4">
    <source>
        <dbReference type="ARBA" id="ARBA00023186"/>
    </source>
</evidence>